<organism evidence="8 9">
    <name type="scientific">Flaviflagellibacter deserti</name>
    <dbReference type="NCBI Taxonomy" id="2267266"/>
    <lineage>
        <taxon>Bacteria</taxon>
        <taxon>Pseudomonadati</taxon>
        <taxon>Pseudomonadota</taxon>
        <taxon>Alphaproteobacteria</taxon>
        <taxon>Hyphomicrobiales</taxon>
        <taxon>Flaviflagellibacter</taxon>
    </lineage>
</organism>
<accession>A0ABV9Z7D3</accession>
<comment type="function">
    <text evidence="6">Exhibits a very high intrinsic GTPase hydrolysis rate. Involved in the addition of a carboxymethylaminomethyl (cmnm) group at the wobble position (U34) of certain tRNAs, forming tRNA-cmnm(5)s(2)U34.</text>
</comment>
<dbReference type="HAMAP" id="MF_00379">
    <property type="entry name" value="GTPase_MnmE"/>
    <property type="match status" value="1"/>
</dbReference>
<dbReference type="PANTHER" id="PTHR42714:SF2">
    <property type="entry name" value="TRNA MODIFICATION GTPASE GTPBP3, MITOCHONDRIAL"/>
    <property type="match status" value="1"/>
</dbReference>
<evidence type="ECO:0000313" key="9">
    <source>
        <dbReference type="Proteomes" id="UP001595796"/>
    </source>
</evidence>
<comment type="cofactor">
    <cofactor evidence="6">
        <name>K(+)</name>
        <dbReference type="ChEBI" id="CHEBI:29103"/>
    </cofactor>
    <text evidence="6">Binds 1 potassium ion per subunit.</text>
</comment>
<proteinExistence type="inferred from homology"/>
<feature type="binding site" evidence="6">
    <location>
        <begin position="248"/>
        <end position="254"/>
    </location>
    <ligand>
        <name>GTP</name>
        <dbReference type="ChEBI" id="CHEBI:37565"/>
    </ligand>
</feature>
<dbReference type="NCBIfam" id="TIGR00231">
    <property type="entry name" value="small_GTP"/>
    <property type="match status" value="1"/>
</dbReference>
<dbReference type="Proteomes" id="UP001595796">
    <property type="component" value="Unassembled WGS sequence"/>
</dbReference>
<dbReference type="InterPro" id="IPR018948">
    <property type="entry name" value="GTP-bd_TrmE_N"/>
</dbReference>
<dbReference type="PROSITE" id="PS51709">
    <property type="entry name" value="G_TRME"/>
    <property type="match status" value="1"/>
</dbReference>
<feature type="binding site" evidence="6">
    <location>
        <position position="82"/>
    </location>
    <ligand>
        <name>(6S)-5-formyl-5,6,7,8-tetrahydrofolate</name>
        <dbReference type="ChEBI" id="CHEBI:57457"/>
    </ligand>
</feature>
<dbReference type="SUPFAM" id="SSF52540">
    <property type="entry name" value="P-loop containing nucleoside triphosphate hydrolases"/>
    <property type="match status" value="1"/>
</dbReference>
<dbReference type="Gene3D" id="3.40.50.300">
    <property type="entry name" value="P-loop containing nucleotide triphosphate hydrolases"/>
    <property type="match status" value="1"/>
</dbReference>
<evidence type="ECO:0000256" key="4">
    <source>
        <dbReference type="ARBA" id="ARBA00022958"/>
    </source>
</evidence>
<reference evidence="9" key="1">
    <citation type="journal article" date="2019" name="Int. J. Syst. Evol. Microbiol.">
        <title>The Global Catalogue of Microorganisms (GCM) 10K type strain sequencing project: providing services to taxonomists for standard genome sequencing and annotation.</title>
        <authorList>
            <consortium name="The Broad Institute Genomics Platform"/>
            <consortium name="The Broad Institute Genome Sequencing Center for Infectious Disease"/>
            <person name="Wu L."/>
            <person name="Ma J."/>
        </authorList>
    </citation>
    <scope>NUCLEOTIDE SEQUENCE [LARGE SCALE GENOMIC DNA]</scope>
    <source>
        <strain evidence="9">CGMCC 1.16444</strain>
    </source>
</reference>
<keyword evidence="3 6" id="KW-0547">Nucleotide-binding</keyword>
<feature type="domain" description="TrmE-type G" evidence="7">
    <location>
        <begin position="219"/>
        <end position="363"/>
    </location>
</feature>
<comment type="caution">
    <text evidence="8">The sequence shown here is derived from an EMBL/GenBank/DDBJ whole genome shotgun (WGS) entry which is preliminary data.</text>
</comment>
<dbReference type="InterPro" id="IPR005225">
    <property type="entry name" value="Small_GTP-bd"/>
</dbReference>
<feature type="binding site" evidence="6">
    <location>
        <position position="122"/>
    </location>
    <ligand>
        <name>(6S)-5-formyl-5,6,7,8-tetrahydrofolate</name>
        <dbReference type="ChEBI" id="CHEBI:57457"/>
    </ligand>
</feature>
<dbReference type="InterPro" id="IPR027266">
    <property type="entry name" value="TrmE/GcvT-like"/>
</dbReference>
<feature type="binding site" evidence="6">
    <location>
        <position position="254"/>
    </location>
    <ligand>
        <name>Mg(2+)</name>
        <dbReference type="ChEBI" id="CHEBI:18420"/>
    </ligand>
</feature>
<dbReference type="InterPro" id="IPR027368">
    <property type="entry name" value="MnmE_dom2"/>
</dbReference>
<dbReference type="CDD" id="cd04164">
    <property type="entry name" value="trmE"/>
    <property type="match status" value="1"/>
</dbReference>
<evidence type="ECO:0000256" key="1">
    <source>
        <dbReference type="ARBA" id="ARBA00011043"/>
    </source>
</evidence>
<evidence type="ECO:0000256" key="6">
    <source>
        <dbReference type="HAMAP-Rule" id="MF_00379"/>
    </source>
</evidence>
<dbReference type="SUPFAM" id="SSF103025">
    <property type="entry name" value="Folate-binding domain"/>
    <property type="match status" value="1"/>
</dbReference>
<protein>
    <recommendedName>
        <fullName evidence="6">tRNA modification GTPase MnmE</fullName>
        <ecNumber evidence="6">3.6.-.-</ecNumber>
    </recommendedName>
</protein>
<keyword evidence="6" id="KW-0460">Magnesium</keyword>
<dbReference type="InterPro" id="IPR027417">
    <property type="entry name" value="P-loop_NTPase"/>
</dbReference>
<gene>
    <name evidence="6 8" type="primary">mnmE</name>
    <name evidence="6" type="synonym">trmE</name>
    <name evidence="8" type="ORF">ACFPFW_16465</name>
</gene>
<feature type="binding site" evidence="6">
    <location>
        <begin position="273"/>
        <end position="276"/>
    </location>
    <ligand>
        <name>GTP</name>
        <dbReference type="ChEBI" id="CHEBI:37565"/>
    </ligand>
</feature>
<comment type="similarity">
    <text evidence="1 6">Belongs to the TRAFAC class TrmE-Era-EngA-EngB-Septin-like GTPase superfamily. TrmE GTPase family.</text>
</comment>
<dbReference type="Pfam" id="PF10396">
    <property type="entry name" value="TrmE_N"/>
    <property type="match status" value="1"/>
</dbReference>
<comment type="caution">
    <text evidence="6">Lacks conserved residue(s) required for the propagation of feature annotation.</text>
</comment>
<feature type="binding site" evidence="6">
    <location>
        <position position="437"/>
    </location>
    <ligand>
        <name>(6S)-5-formyl-5,6,7,8-tetrahydrofolate</name>
        <dbReference type="ChEBI" id="CHEBI:57457"/>
    </ligand>
</feature>
<evidence type="ECO:0000256" key="3">
    <source>
        <dbReference type="ARBA" id="ARBA00022741"/>
    </source>
</evidence>
<evidence type="ECO:0000313" key="8">
    <source>
        <dbReference type="EMBL" id="MFC5069612.1"/>
    </source>
</evidence>
<keyword evidence="5 6" id="KW-0342">GTP-binding</keyword>
<keyword evidence="4 6" id="KW-0630">Potassium</keyword>
<dbReference type="NCBIfam" id="NF003661">
    <property type="entry name" value="PRK05291.1-3"/>
    <property type="match status" value="1"/>
</dbReference>
<feature type="binding site" evidence="6">
    <location>
        <begin position="229"/>
        <end position="234"/>
    </location>
    <ligand>
        <name>GTP</name>
        <dbReference type="ChEBI" id="CHEBI:37565"/>
    </ligand>
</feature>
<dbReference type="PANTHER" id="PTHR42714">
    <property type="entry name" value="TRNA MODIFICATION GTPASE GTPBP3"/>
    <property type="match status" value="1"/>
</dbReference>
<evidence type="ECO:0000256" key="2">
    <source>
        <dbReference type="ARBA" id="ARBA00022694"/>
    </source>
</evidence>
<sequence length="437" mass="46576">MPESSSTIYALASGTGLAGIAVVRVSGPRSSDVLITLAGKLPVPRRATFVVLRDPASSEDLDQGLVLWFPAPGSFTGEDVAEFHIHGGRASVSGLLQALGKIEGCRIAEPGEFSRRAFESGKLDLVEAEALADLIAADTAAQRRQALRGLSAGIGLVADAWRADLIRAMSFVEAEIDFSDEGDVGDGLWRRAEPIIVRLIDDIEALLTKGRSGERLREGAVVVLSGPPNVGKSSFLNRVAGRDVAIVSAYAGTTRDMLEVHLDLGGYPVTMIDTAGIRETNDPIEQEALARARKRSENADLVLWFSDAGESGISPTSSDRMWSVVNKIDLSGSLDSEDGVYPVSAKTGAGIDRLLSDLGEWAKTAFAPSESALVTRERHRLCLGSAVDALRRALLAKEPELRAEELRLSARELGRISGRVDVEDVLGGIFSEFCVGK</sequence>
<dbReference type="CDD" id="cd14858">
    <property type="entry name" value="TrmE_N"/>
    <property type="match status" value="1"/>
</dbReference>
<dbReference type="Gene3D" id="1.20.120.430">
    <property type="entry name" value="tRNA modification GTPase MnmE domain 2"/>
    <property type="match status" value="1"/>
</dbReference>
<feature type="binding site" evidence="6">
    <location>
        <position position="233"/>
    </location>
    <ligand>
        <name>Mg(2+)</name>
        <dbReference type="ChEBI" id="CHEBI:18420"/>
    </ligand>
</feature>
<name>A0ABV9Z7D3_9HYPH</name>
<dbReference type="InterPro" id="IPR025867">
    <property type="entry name" value="MnmE_helical"/>
</dbReference>
<comment type="subcellular location">
    <subcellularLocation>
        <location evidence="6">Cytoplasm</location>
    </subcellularLocation>
</comment>
<dbReference type="InterPro" id="IPR006073">
    <property type="entry name" value="GTP-bd"/>
</dbReference>
<dbReference type="InterPro" id="IPR031168">
    <property type="entry name" value="G_TrmE"/>
</dbReference>
<keyword evidence="9" id="KW-1185">Reference proteome</keyword>
<dbReference type="GO" id="GO:0016787">
    <property type="term" value="F:hydrolase activity"/>
    <property type="evidence" value="ECO:0007669"/>
    <property type="project" value="UniProtKB-KW"/>
</dbReference>
<dbReference type="EMBL" id="JBHSJF010000008">
    <property type="protein sequence ID" value="MFC5069612.1"/>
    <property type="molecule type" value="Genomic_DNA"/>
</dbReference>
<evidence type="ECO:0000259" key="7">
    <source>
        <dbReference type="PROSITE" id="PS51709"/>
    </source>
</evidence>
<dbReference type="RefSeq" id="WP_114956359.1">
    <property type="nucleotide sequence ID" value="NZ_JBHSJF010000008.1"/>
</dbReference>
<dbReference type="Gene3D" id="3.30.1360.120">
    <property type="entry name" value="Probable tRNA modification gtpase trme, domain 1"/>
    <property type="match status" value="1"/>
</dbReference>
<dbReference type="Pfam" id="PF01926">
    <property type="entry name" value="MMR_HSR1"/>
    <property type="match status" value="1"/>
</dbReference>
<dbReference type="InterPro" id="IPR004520">
    <property type="entry name" value="GTPase_MnmE"/>
</dbReference>
<dbReference type="EC" id="3.6.-.-" evidence="6"/>
<dbReference type="Pfam" id="PF12631">
    <property type="entry name" value="MnmE_helical"/>
    <property type="match status" value="1"/>
</dbReference>
<keyword evidence="6" id="KW-0963">Cytoplasm</keyword>
<keyword evidence="6" id="KW-0479">Metal-binding</keyword>
<comment type="subunit">
    <text evidence="6">Homodimer. Heterotetramer of two MnmE and two MnmG subunits.</text>
</comment>
<keyword evidence="6 8" id="KW-0378">Hydrolase</keyword>
<keyword evidence="2 6" id="KW-0819">tRNA processing</keyword>
<evidence type="ECO:0000256" key="5">
    <source>
        <dbReference type="ARBA" id="ARBA00023134"/>
    </source>
</evidence>
<feature type="binding site" evidence="6">
    <location>
        <position position="24"/>
    </location>
    <ligand>
        <name>(6S)-5-formyl-5,6,7,8-tetrahydrofolate</name>
        <dbReference type="ChEBI" id="CHEBI:57457"/>
    </ligand>
</feature>